<dbReference type="RefSeq" id="XP_025358324.1">
    <property type="nucleotide sequence ID" value="XM_025495719.1"/>
</dbReference>
<feature type="non-terminal residue" evidence="7">
    <location>
        <position position="816"/>
    </location>
</feature>
<comment type="similarity">
    <text evidence="1">Belongs to the peptidase S49 family.</text>
</comment>
<feature type="compositionally biased region" description="Basic and acidic residues" evidence="5">
    <location>
        <begin position="554"/>
        <end position="574"/>
    </location>
</feature>
<evidence type="ECO:0000313" key="7">
    <source>
        <dbReference type="EMBL" id="PWN38022.1"/>
    </source>
</evidence>
<dbReference type="Proteomes" id="UP000245771">
    <property type="component" value="Unassembled WGS sequence"/>
</dbReference>
<dbReference type="GeneID" id="37017500"/>
<feature type="region of interest" description="Disordered" evidence="5">
    <location>
        <begin position="629"/>
        <end position="651"/>
    </location>
</feature>
<dbReference type="InterPro" id="IPR047272">
    <property type="entry name" value="S49_SppA_C"/>
</dbReference>
<feature type="domain" description="Peptidase S49" evidence="6">
    <location>
        <begin position="418"/>
        <end position="541"/>
    </location>
</feature>
<keyword evidence="3" id="KW-0378">Hydrolase</keyword>
<protein>
    <recommendedName>
        <fullName evidence="6">Peptidase S49 domain-containing protein</fullName>
    </recommendedName>
</protein>
<keyword evidence="2" id="KW-0645">Protease</keyword>
<keyword evidence="8" id="KW-1185">Reference proteome</keyword>
<dbReference type="CDD" id="cd07018">
    <property type="entry name" value="S49_SppA_67K_type"/>
    <property type="match status" value="1"/>
</dbReference>
<keyword evidence="4" id="KW-0720">Serine protease</keyword>
<feature type="non-terminal residue" evidence="7">
    <location>
        <position position="1"/>
    </location>
</feature>
<organism evidence="7 8">
    <name type="scientific">Meira miltonrushii</name>
    <dbReference type="NCBI Taxonomy" id="1280837"/>
    <lineage>
        <taxon>Eukaryota</taxon>
        <taxon>Fungi</taxon>
        <taxon>Dikarya</taxon>
        <taxon>Basidiomycota</taxon>
        <taxon>Ustilaginomycotina</taxon>
        <taxon>Exobasidiomycetes</taxon>
        <taxon>Exobasidiales</taxon>
        <taxon>Brachybasidiaceae</taxon>
        <taxon>Meira</taxon>
    </lineage>
</organism>
<dbReference type="OrthoDB" id="45421at2759"/>
<gene>
    <name evidence="7" type="ORF">FA14DRAFT_104821</name>
</gene>
<sequence length="816" mass="90398">PGMLARRFPGLHGRYERARSSRFGRMSSTFWTRRRPILITLAVSYGVINYALVKRDAYIRDHIHPDSWLVMKVYPGAIVECKSTPSLARLLSTPTPGEDLPRQMDLFETLRAIKWARDDPRIKGLFADFSGLHVPSSVVPESLGLAQIEELIAKEGPSEIQKAEEIKPQADETVTIAWADTFNSQGSYLLASAFEKLYVQPSGSIPLTGTRMEIPFFKKALDWVGIKVHAEARKEFKSMVSSFIQDEELPPAQLEDESRLLGELSRSIAHGIGVNRYPDMEHDAAADKVMQMTREGPFTAKDAEAKGLITAAKYKREILKELGEEPKLRSLSSYSRVTNTLLERRLNEDERVNVAIVYLLGGISNAPGEFAASQAIKGLREAGEDEDVTSIVLRINSGGGDVGASDSLWDAVKRVQEEYKKPVIASFGNISASGGYYAAAGADAIFACESTVTGSIGVASLRPTVTKKFFDRIGISMQTIFSGSNMLSLFHEPDEENRRRHAKNTDDTYEDFLEKVCTGRSISKDVVDELAGGRVWTGLAAWVHCNPVTESDETEKHQPFSKATEKVESSEANKSEPQSGLDTLDQENQDLENALAAVPPIKIANLHNDWKAVNVGKAEEMKTYQIESVPFPEDSKQNVNSPKAKANQEEEAEESKVMQAIHEAIETVVGDDDLDDESRLAKAAHDEAEKTNGHNKEKDAEGAVDIKKEPELGPYGRGLIDQIGGIWEASHYALSLSVQREIDRLVQEENMTLEQASRNVFPGAKREVSEDGVMALATDLRLVRYPKEKTFYERVAEMRKKGDEPQLSTFFPSVAN</sequence>
<dbReference type="InterPro" id="IPR047217">
    <property type="entry name" value="S49_SppA_67K_type_N"/>
</dbReference>
<dbReference type="SUPFAM" id="SSF52096">
    <property type="entry name" value="ClpP/crotonase"/>
    <property type="match status" value="1"/>
</dbReference>
<dbReference type="STRING" id="1280837.A0A316VKA8"/>
<dbReference type="EMBL" id="KZ819602">
    <property type="protein sequence ID" value="PWN38022.1"/>
    <property type="molecule type" value="Genomic_DNA"/>
</dbReference>
<evidence type="ECO:0000256" key="5">
    <source>
        <dbReference type="SAM" id="MobiDB-lite"/>
    </source>
</evidence>
<dbReference type="InParanoid" id="A0A316VKA8"/>
<dbReference type="GO" id="GO:0008236">
    <property type="term" value="F:serine-type peptidase activity"/>
    <property type="evidence" value="ECO:0007669"/>
    <property type="project" value="UniProtKB-KW"/>
</dbReference>
<dbReference type="InterPro" id="IPR029045">
    <property type="entry name" value="ClpP/crotonase-like_dom_sf"/>
</dbReference>
<evidence type="ECO:0000256" key="1">
    <source>
        <dbReference type="ARBA" id="ARBA00008683"/>
    </source>
</evidence>
<dbReference type="InterPro" id="IPR002142">
    <property type="entry name" value="Peptidase_S49"/>
</dbReference>
<evidence type="ECO:0000256" key="3">
    <source>
        <dbReference type="ARBA" id="ARBA00022801"/>
    </source>
</evidence>
<reference evidence="7 8" key="1">
    <citation type="journal article" date="2018" name="Mol. Biol. Evol.">
        <title>Broad Genomic Sampling Reveals a Smut Pathogenic Ancestry of the Fungal Clade Ustilaginomycotina.</title>
        <authorList>
            <person name="Kijpornyongpan T."/>
            <person name="Mondo S.J."/>
            <person name="Barry K."/>
            <person name="Sandor L."/>
            <person name="Lee J."/>
            <person name="Lipzen A."/>
            <person name="Pangilinan J."/>
            <person name="LaButti K."/>
            <person name="Hainaut M."/>
            <person name="Henrissat B."/>
            <person name="Grigoriev I.V."/>
            <person name="Spatafora J.W."/>
            <person name="Aime M.C."/>
        </authorList>
    </citation>
    <scope>NUCLEOTIDE SEQUENCE [LARGE SCALE GENOMIC DNA]</scope>
    <source>
        <strain evidence="7 8">MCA 3882</strain>
    </source>
</reference>
<dbReference type="PANTHER" id="PTHR33209">
    <property type="entry name" value="PROTEASE 4"/>
    <property type="match status" value="1"/>
</dbReference>
<evidence type="ECO:0000259" key="6">
    <source>
        <dbReference type="Pfam" id="PF01343"/>
    </source>
</evidence>
<proteinExistence type="inferred from homology"/>
<accession>A0A316VKA8</accession>
<dbReference type="PANTHER" id="PTHR33209:SF1">
    <property type="entry name" value="PEPTIDASE S49 DOMAIN-CONTAINING PROTEIN"/>
    <property type="match status" value="1"/>
</dbReference>
<dbReference type="AlphaFoldDB" id="A0A316VKA8"/>
<dbReference type="CDD" id="cd07023">
    <property type="entry name" value="S49_Sppa_N_C"/>
    <property type="match status" value="1"/>
</dbReference>
<dbReference type="Pfam" id="PF01343">
    <property type="entry name" value="Peptidase_S49"/>
    <property type="match status" value="2"/>
</dbReference>
<evidence type="ECO:0000256" key="4">
    <source>
        <dbReference type="ARBA" id="ARBA00022825"/>
    </source>
</evidence>
<evidence type="ECO:0000313" key="8">
    <source>
        <dbReference type="Proteomes" id="UP000245771"/>
    </source>
</evidence>
<feature type="domain" description="Peptidase S49" evidence="6">
    <location>
        <begin position="176"/>
        <end position="327"/>
    </location>
</feature>
<dbReference type="GO" id="GO:0006508">
    <property type="term" value="P:proteolysis"/>
    <property type="evidence" value="ECO:0007669"/>
    <property type="project" value="UniProtKB-KW"/>
</dbReference>
<evidence type="ECO:0000256" key="2">
    <source>
        <dbReference type="ARBA" id="ARBA00022670"/>
    </source>
</evidence>
<feature type="region of interest" description="Disordered" evidence="5">
    <location>
        <begin position="549"/>
        <end position="583"/>
    </location>
</feature>
<name>A0A316VKA8_9BASI</name>
<dbReference type="Gene3D" id="3.90.226.10">
    <property type="entry name" value="2-enoyl-CoA Hydratase, Chain A, domain 1"/>
    <property type="match status" value="2"/>
</dbReference>